<dbReference type="EMBL" id="CAJVPY010004762">
    <property type="protein sequence ID" value="CAG8627477.1"/>
    <property type="molecule type" value="Genomic_DNA"/>
</dbReference>
<gene>
    <name evidence="1" type="ORF">DERYTH_LOCUS8970</name>
</gene>
<name>A0A9N9D652_9GLOM</name>
<proteinExistence type="predicted"/>
<evidence type="ECO:0000313" key="1">
    <source>
        <dbReference type="EMBL" id="CAG8627477.1"/>
    </source>
</evidence>
<keyword evidence="2" id="KW-1185">Reference proteome</keyword>
<sequence length="56" mass="6465">LDTKYYSFEIKDESKELLYISSPIEGHFREKKNIVGVVNGVATRQFKVGPEQSYLL</sequence>
<accession>A0A9N9D652</accession>
<protein>
    <submittedName>
        <fullName evidence="1">4817_t:CDS:1</fullName>
    </submittedName>
</protein>
<evidence type="ECO:0000313" key="2">
    <source>
        <dbReference type="Proteomes" id="UP000789405"/>
    </source>
</evidence>
<dbReference type="Proteomes" id="UP000789405">
    <property type="component" value="Unassembled WGS sequence"/>
</dbReference>
<feature type="non-terminal residue" evidence="1">
    <location>
        <position position="1"/>
    </location>
</feature>
<reference evidence="1" key="1">
    <citation type="submission" date="2021-06" db="EMBL/GenBank/DDBJ databases">
        <authorList>
            <person name="Kallberg Y."/>
            <person name="Tangrot J."/>
            <person name="Rosling A."/>
        </authorList>
    </citation>
    <scope>NUCLEOTIDE SEQUENCE</scope>
    <source>
        <strain evidence="1">MA453B</strain>
    </source>
</reference>
<dbReference type="AlphaFoldDB" id="A0A9N9D652"/>
<organism evidence="1 2">
    <name type="scientific">Dentiscutata erythropus</name>
    <dbReference type="NCBI Taxonomy" id="1348616"/>
    <lineage>
        <taxon>Eukaryota</taxon>
        <taxon>Fungi</taxon>
        <taxon>Fungi incertae sedis</taxon>
        <taxon>Mucoromycota</taxon>
        <taxon>Glomeromycotina</taxon>
        <taxon>Glomeromycetes</taxon>
        <taxon>Diversisporales</taxon>
        <taxon>Gigasporaceae</taxon>
        <taxon>Dentiscutata</taxon>
    </lineage>
</organism>
<comment type="caution">
    <text evidence="1">The sequence shown here is derived from an EMBL/GenBank/DDBJ whole genome shotgun (WGS) entry which is preliminary data.</text>
</comment>